<reference evidence="1 2" key="1">
    <citation type="submission" date="2020-08" db="EMBL/GenBank/DDBJ databases">
        <title>Enterococcus faecalis SF28073 genome assembly.</title>
        <authorList>
            <person name="Duerkop B.A."/>
            <person name="Johnson C.N."/>
        </authorList>
    </citation>
    <scope>NUCLEOTIDE SEQUENCE [LARGE SCALE GENOMIC DNA]</scope>
    <source>
        <strain evidence="1 2">SF28073</strain>
    </source>
</reference>
<dbReference type="Proteomes" id="UP000516122">
    <property type="component" value="Chromosome"/>
</dbReference>
<evidence type="ECO:0000313" key="2">
    <source>
        <dbReference type="Proteomes" id="UP000516122"/>
    </source>
</evidence>
<dbReference type="EMBL" id="CP060804">
    <property type="protein sequence ID" value="QNP37710.1"/>
    <property type="molecule type" value="Genomic_DNA"/>
</dbReference>
<organism evidence="1 2">
    <name type="scientific">Enterococcus faecalis</name>
    <name type="common">Streptococcus faecalis</name>
    <dbReference type="NCBI Taxonomy" id="1351"/>
    <lineage>
        <taxon>Bacteria</taxon>
        <taxon>Bacillati</taxon>
        <taxon>Bacillota</taxon>
        <taxon>Bacilli</taxon>
        <taxon>Lactobacillales</taxon>
        <taxon>Enterococcaceae</taxon>
        <taxon>Enterococcus</taxon>
    </lineage>
</organism>
<protein>
    <submittedName>
        <fullName evidence="1">Uncharacterized protein</fullName>
    </submittedName>
</protein>
<dbReference type="AlphaFoldDB" id="A0A7H0FNU4"/>
<evidence type="ECO:0000313" key="1">
    <source>
        <dbReference type="EMBL" id="QNP37710.1"/>
    </source>
</evidence>
<name>A0A7H0FNU4_ENTFL</name>
<proteinExistence type="predicted"/>
<sequence length="162" mass="19463">MMKYGKIFKKLYEQNYNFKLVPYDCAPSNYSELIKKQKQEGFRQVLFNVELMLDLVKAVYIYPDLYLQKIKMCSDAEENVQSEIDDLVIESRSNRELIFRIIDELEWYSDRESIDIFEIHFYDKETSSKTVLKSNGIVYGDEIDSLFKQFIYPQLMRYFDEG</sequence>
<gene>
    <name evidence="1" type="ORF">H9Q64_14790</name>
</gene>
<accession>A0A7H0FNU4</accession>
<dbReference type="RefSeq" id="WP_002383173.1">
    <property type="nucleotide sequence ID" value="NZ_CABGRP010000003.1"/>
</dbReference>